<proteinExistence type="predicted"/>
<accession>A0A3D8RXL9</accession>
<dbReference type="OrthoDB" id="674604at2759"/>
<keyword evidence="1" id="KW-0677">Repeat</keyword>
<protein>
    <recommendedName>
        <fullName evidence="2">Nephrocystin 3-like N-terminal domain-containing protein</fullName>
    </recommendedName>
</protein>
<dbReference type="InterPro" id="IPR056884">
    <property type="entry name" value="NPHP3-like_N"/>
</dbReference>
<name>A0A3D8RXL9_9EURO</name>
<reference evidence="3 4" key="1">
    <citation type="journal article" date="2018" name="IMA Fungus">
        <title>IMA Genome-F 9: Draft genome sequence of Annulohypoxylon stygium, Aspergillus mulundensis, Berkeleyomyces basicola (syn. Thielaviopsis basicola), Ceratocystis smalleyi, two Cercospora beticola strains, Coleophoma cylindrospora, Fusarium fracticaudum, Phialophora cf. hyalina, and Morchella septimelata.</title>
        <authorList>
            <person name="Wingfield B.D."/>
            <person name="Bills G.F."/>
            <person name="Dong Y."/>
            <person name="Huang W."/>
            <person name="Nel W.J."/>
            <person name="Swalarsk-Parry B.S."/>
            <person name="Vaghefi N."/>
            <person name="Wilken P.M."/>
            <person name="An Z."/>
            <person name="de Beer Z.W."/>
            <person name="De Vos L."/>
            <person name="Chen L."/>
            <person name="Duong T.A."/>
            <person name="Gao Y."/>
            <person name="Hammerbacher A."/>
            <person name="Kikkert J.R."/>
            <person name="Li Y."/>
            <person name="Li H."/>
            <person name="Li K."/>
            <person name="Li Q."/>
            <person name="Liu X."/>
            <person name="Ma X."/>
            <person name="Naidoo K."/>
            <person name="Pethybridge S.J."/>
            <person name="Sun J."/>
            <person name="Steenkamp E.T."/>
            <person name="van der Nest M.A."/>
            <person name="van Wyk S."/>
            <person name="Wingfield M.J."/>
            <person name="Xiong C."/>
            <person name="Yue Q."/>
            <person name="Zhang X."/>
        </authorList>
    </citation>
    <scope>NUCLEOTIDE SEQUENCE [LARGE SCALE GENOMIC DNA]</scope>
    <source>
        <strain evidence="3 4">DSM 5745</strain>
    </source>
</reference>
<dbReference type="GO" id="GO:0003824">
    <property type="term" value="F:catalytic activity"/>
    <property type="evidence" value="ECO:0007669"/>
    <property type="project" value="InterPro"/>
</dbReference>
<dbReference type="SUPFAM" id="SSF52540">
    <property type="entry name" value="P-loop containing nucleoside triphosphate hydrolases"/>
    <property type="match status" value="1"/>
</dbReference>
<dbReference type="GeneID" id="38115816"/>
<dbReference type="EMBL" id="PVWQ01000006">
    <property type="protein sequence ID" value="RDW78594.1"/>
    <property type="molecule type" value="Genomic_DNA"/>
</dbReference>
<dbReference type="InterPro" id="IPR027417">
    <property type="entry name" value="P-loop_NTPase"/>
</dbReference>
<evidence type="ECO:0000313" key="4">
    <source>
        <dbReference type="Proteomes" id="UP000256690"/>
    </source>
</evidence>
<dbReference type="Proteomes" id="UP000256690">
    <property type="component" value="Unassembled WGS sequence"/>
</dbReference>
<dbReference type="PANTHER" id="PTHR46082">
    <property type="entry name" value="ATP/GTP-BINDING PROTEIN-RELATED"/>
    <property type="match status" value="1"/>
</dbReference>
<dbReference type="STRING" id="1810919.A0A3D8RXL9"/>
<comment type="caution">
    <text evidence="3">The sequence shown here is derived from an EMBL/GenBank/DDBJ whole genome shotgun (WGS) entry which is preliminary data.</text>
</comment>
<sequence>MVCGDDMSSLVLRSPRTEDDDDPTIHYGLIASANHLMKEALIRDKLAAEKDTVCFEMEAAGLMNHFRCLVIRGICDYSDYHKTRNGKGTQLRSQRRVLDRLKQLADHIVQTTDRVDRSLDLDKLPIVPGAELDSYMDQHEGFYLGGTGKELHGNVVSWATASPLQEECIFKLNGMAGTGKSTISRTAAKVLKERDQLGASFFFKREQADRTSAMKLVPTITRQLLLRLPELLPDLHKAIQDDPNITTRILRIQCEKLLLEPLLAMD</sequence>
<evidence type="ECO:0000313" key="3">
    <source>
        <dbReference type="EMBL" id="RDW78594.1"/>
    </source>
</evidence>
<dbReference type="Gene3D" id="3.40.50.1580">
    <property type="entry name" value="Nucleoside phosphorylase domain"/>
    <property type="match status" value="1"/>
</dbReference>
<dbReference type="GO" id="GO:0009116">
    <property type="term" value="P:nucleoside metabolic process"/>
    <property type="evidence" value="ECO:0007669"/>
    <property type="project" value="InterPro"/>
</dbReference>
<dbReference type="AlphaFoldDB" id="A0A3D8RXL9"/>
<dbReference type="SUPFAM" id="SSF53167">
    <property type="entry name" value="Purine and uridine phosphorylases"/>
    <property type="match status" value="1"/>
</dbReference>
<organism evidence="3 4">
    <name type="scientific">Aspergillus mulundensis</name>
    <dbReference type="NCBI Taxonomy" id="1810919"/>
    <lineage>
        <taxon>Eukaryota</taxon>
        <taxon>Fungi</taxon>
        <taxon>Dikarya</taxon>
        <taxon>Ascomycota</taxon>
        <taxon>Pezizomycotina</taxon>
        <taxon>Eurotiomycetes</taxon>
        <taxon>Eurotiomycetidae</taxon>
        <taxon>Eurotiales</taxon>
        <taxon>Aspergillaceae</taxon>
        <taxon>Aspergillus</taxon>
        <taxon>Aspergillus subgen. Nidulantes</taxon>
    </lineage>
</organism>
<dbReference type="Pfam" id="PF24883">
    <property type="entry name" value="NPHP3_N"/>
    <property type="match status" value="1"/>
</dbReference>
<dbReference type="InterPro" id="IPR035994">
    <property type="entry name" value="Nucleoside_phosphorylase_sf"/>
</dbReference>
<feature type="domain" description="Nephrocystin 3-like N-terminal" evidence="2">
    <location>
        <begin position="156"/>
        <end position="261"/>
    </location>
</feature>
<dbReference type="InterPro" id="IPR053137">
    <property type="entry name" value="NLR-like"/>
</dbReference>
<evidence type="ECO:0000259" key="2">
    <source>
        <dbReference type="Pfam" id="PF24883"/>
    </source>
</evidence>
<dbReference type="PANTHER" id="PTHR46082:SF11">
    <property type="entry name" value="AAA+ ATPASE DOMAIN-CONTAINING PROTEIN-RELATED"/>
    <property type="match status" value="1"/>
</dbReference>
<gene>
    <name evidence="3" type="ORF">DSM5745_05446</name>
</gene>
<evidence type="ECO:0000256" key="1">
    <source>
        <dbReference type="ARBA" id="ARBA00022737"/>
    </source>
</evidence>
<dbReference type="RefSeq" id="XP_026603294.1">
    <property type="nucleotide sequence ID" value="XM_026747462.1"/>
</dbReference>
<keyword evidence="4" id="KW-1185">Reference proteome</keyword>